<evidence type="ECO:0008006" key="4">
    <source>
        <dbReference type="Google" id="ProtNLM"/>
    </source>
</evidence>
<feature type="transmembrane region" description="Helical" evidence="1">
    <location>
        <begin position="342"/>
        <end position="361"/>
    </location>
</feature>
<dbReference type="STRING" id="1797768.A3C59_05020"/>
<name>A0A1F5JZ18_9BACT</name>
<dbReference type="InterPro" id="IPR018650">
    <property type="entry name" value="STSV1_Orf64"/>
</dbReference>
<dbReference type="EMBL" id="MFCV01000006">
    <property type="protein sequence ID" value="OGE33760.1"/>
    <property type="molecule type" value="Genomic_DNA"/>
</dbReference>
<dbReference type="Pfam" id="PF09852">
    <property type="entry name" value="DUF2079"/>
    <property type="match status" value="1"/>
</dbReference>
<feature type="transmembrane region" description="Helical" evidence="1">
    <location>
        <begin position="312"/>
        <end position="330"/>
    </location>
</feature>
<sequence length="475" mass="54715">MGQFKYMYNRGVTKFLNSLTVLFIILYTIASATVSLNRYWQHQTAYYDFGVIDKAIWEVSRFREPLVDHHDLGDKNISIFASHFSPSVFLLSPLYWLTDKAEALLFAQSLLAGIGAYIGYLLARRQIKSKIAIFALIFSFLGYVGLQNGLISEFHDTTLSVLPLMVIFWSIFQKKWVLYFISLIILLGLKESFAGLGVGIGLYILIKDRSQIKIALSTILISLLWGYLALKIIIPYYSGGFYLYESSSLPGDPVNFLRAFFEPEMKVKTIFYSFLTFGFLPVFNPAILPAIFENFLERFVLSPFSSRWDLGLHYNTPLSPLMFIGALGVFQILEKMKKRRVVILLSIFMILSTLILHRFILRGPLGLFYHPVFYEQNKYSQYVDEFLEKVPKEGVIYTQNSLAGRLAHFNVKTFRKDYKTINPDHIILDLTDGQTENSFSPLRHAQVVELKNSLLKDPNYKLEKYGNELYVFSKI</sequence>
<feature type="transmembrane region" description="Helical" evidence="1">
    <location>
        <begin position="179"/>
        <end position="206"/>
    </location>
</feature>
<proteinExistence type="predicted"/>
<feature type="transmembrane region" description="Helical" evidence="1">
    <location>
        <begin position="157"/>
        <end position="172"/>
    </location>
</feature>
<accession>A0A1F5JZ18</accession>
<keyword evidence="1" id="KW-0472">Membrane</keyword>
<keyword evidence="1" id="KW-1133">Transmembrane helix</keyword>
<comment type="caution">
    <text evidence="2">The sequence shown here is derived from an EMBL/GenBank/DDBJ whole genome shotgun (WGS) entry which is preliminary data.</text>
</comment>
<dbReference type="Proteomes" id="UP000176902">
    <property type="component" value="Unassembled WGS sequence"/>
</dbReference>
<feature type="transmembrane region" description="Helical" evidence="1">
    <location>
        <begin position="270"/>
        <end position="292"/>
    </location>
</feature>
<feature type="transmembrane region" description="Helical" evidence="1">
    <location>
        <begin position="103"/>
        <end position="122"/>
    </location>
</feature>
<feature type="transmembrane region" description="Helical" evidence="1">
    <location>
        <begin position="131"/>
        <end position="151"/>
    </location>
</feature>
<evidence type="ECO:0000256" key="1">
    <source>
        <dbReference type="SAM" id="Phobius"/>
    </source>
</evidence>
<reference evidence="2 3" key="1">
    <citation type="journal article" date="2016" name="Nat. Commun.">
        <title>Thousands of microbial genomes shed light on interconnected biogeochemical processes in an aquifer system.</title>
        <authorList>
            <person name="Anantharaman K."/>
            <person name="Brown C.T."/>
            <person name="Hug L.A."/>
            <person name="Sharon I."/>
            <person name="Castelle C.J."/>
            <person name="Probst A.J."/>
            <person name="Thomas B.C."/>
            <person name="Singh A."/>
            <person name="Wilkins M.J."/>
            <person name="Karaoz U."/>
            <person name="Brodie E.L."/>
            <person name="Williams K.H."/>
            <person name="Hubbard S.S."/>
            <person name="Banfield J.F."/>
        </authorList>
    </citation>
    <scope>NUCLEOTIDE SEQUENCE [LARGE SCALE GENOMIC DNA]</scope>
</reference>
<keyword evidence="1" id="KW-0812">Transmembrane</keyword>
<feature type="transmembrane region" description="Helical" evidence="1">
    <location>
        <begin position="77"/>
        <end position="97"/>
    </location>
</feature>
<protein>
    <recommendedName>
        <fullName evidence="4">Glycosyltransferase RgtA/B/C/D-like domain-containing protein</fullName>
    </recommendedName>
</protein>
<organism evidence="2 3">
    <name type="scientific">Candidatus Daviesbacteria bacterium RIFCSPHIGHO2_02_FULL_36_13</name>
    <dbReference type="NCBI Taxonomy" id="1797768"/>
    <lineage>
        <taxon>Bacteria</taxon>
        <taxon>Candidatus Daviesiibacteriota</taxon>
    </lineage>
</organism>
<evidence type="ECO:0000313" key="3">
    <source>
        <dbReference type="Proteomes" id="UP000176902"/>
    </source>
</evidence>
<feature type="transmembrane region" description="Helical" evidence="1">
    <location>
        <begin position="212"/>
        <end position="230"/>
    </location>
</feature>
<feature type="transmembrane region" description="Helical" evidence="1">
    <location>
        <begin position="15"/>
        <end position="36"/>
    </location>
</feature>
<gene>
    <name evidence="2" type="ORF">A3C59_05020</name>
</gene>
<evidence type="ECO:0000313" key="2">
    <source>
        <dbReference type="EMBL" id="OGE33760.1"/>
    </source>
</evidence>
<dbReference type="AlphaFoldDB" id="A0A1F5JZ18"/>